<evidence type="ECO:0000256" key="6">
    <source>
        <dbReference type="ARBA" id="ARBA00023136"/>
    </source>
</evidence>
<dbReference type="InterPro" id="IPR000644">
    <property type="entry name" value="CBS_dom"/>
</dbReference>
<comment type="caution">
    <text evidence="12">The sequence shown here is derived from an EMBL/GenBank/DDBJ whole genome shotgun (WGS) entry which is preliminary data.</text>
</comment>
<dbReference type="SMART" id="SM00116">
    <property type="entry name" value="CBS"/>
    <property type="match status" value="1"/>
</dbReference>
<evidence type="ECO:0000313" key="12">
    <source>
        <dbReference type="EMBL" id="PZO77537.1"/>
    </source>
</evidence>
<evidence type="ECO:0000256" key="4">
    <source>
        <dbReference type="ARBA" id="ARBA00022737"/>
    </source>
</evidence>
<dbReference type="Gene3D" id="3.90.1280.20">
    <property type="match status" value="1"/>
</dbReference>
<evidence type="ECO:0000256" key="1">
    <source>
        <dbReference type="ARBA" id="ARBA00004651"/>
    </source>
</evidence>
<feature type="transmembrane region" description="Helical" evidence="9">
    <location>
        <begin position="134"/>
        <end position="156"/>
    </location>
</feature>
<keyword evidence="7" id="KW-0129">CBS domain</keyword>
<reference evidence="12 13" key="1">
    <citation type="submission" date="2017-08" db="EMBL/GenBank/DDBJ databases">
        <title>Infants hospitalized years apart are colonized by the same room-sourced microbial strains.</title>
        <authorList>
            <person name="Brooks B."/>
            <person name="Olm M.R."/>
            <person name="Firek B.A."/>
            <person name="Baker R."/>
            <person name="Thomas B.C."/>
            <person name="Morowitz M.J."/>
            <person name="Banfield J.F."/>
        </authorList>
    </citation>
    <scope>NUCLEOTIDE SEQUENCE [LARGE SCALE GENOMIC DNA]</scope>
    <source>
        <strain evidence="12">S2_018_000_R2_104</strain>
    </source>
</reference>
<dbReference type="Pfam" id="PF01595">
    <property type="entry name" value="CNNM"/>
    <property type="match status" value="1"/>
</dbReference>
<dbReference type="GO" id="GO:0005886">
    <property type="term" value="C:plasma membrane"/>
    <property type="evidence" value="ECO:0007669"/>
    <property type="project" value="UniProtKB-SubCell"/>
</dbReference>
<protein>
    <submittedName>
        <fullName evidence="12">HlyC/CorC family transporter</fullName>
    </submittedName>
</protein>
<evidence type="ECO:0000259" key="10">
    <source>
        <dbReference type="PROSITE" id="PS51371"/>
    </source>
</evidence>
<evidence type="ECO:0000259" key="11">
    <source>
        <dbReference type="PROSITE" id="PS51846"/>
    </source>
</evidence>
<keyword evidence="3 8" id="KW-0812">Transmembrane</keyword>
<dbReference type="PANTHER" id="PTHR43099">
    <property type="entry name" value="UPF0053 PROTEIN YRKA"/>
    <property type="match status" value="1"/>
</dbReference>
<dbReference type="InterPro" id="IPR046342">
    <property type="entry name" value="CBS_dom_sf"/>
</dbReference>
<feature type="transmembrane region" description="Helical" evidence="9">
    <location>
        <begin position="58"/>
        <end position="82"/>
    </location>
</feature>
<evidence type="ECO:0000256" key="8">
    <source>
        <dbReference type="PROSITE-ProRule" id="PRU01193"/>
    </source>
</evidence>
<evidence type="ECO:0000256" key="3">
    <source>
        <dbReference type="ARBA" id="ARBA00022692"/>
    </source>
</evidence>
<dbReference type="PANTHER" id="PTHR43099:SF4">
    <property type="entry name" value="INTEGRAL MEMBRANE PROTEIN"/>
    <property type="match status" value="1"/>
</dbReference>
<dbReference type="Proteomes" id="UP000249557">
    <property type="component" value="Unassembled WGS sequence"/>
</dbReference>
<dbReference type="Gene3D" id="3.10.580.10">
    <property type="entry name" value="CBS-domain"/>
    <property type="match status" value="1"/>
</dbReference>
<gene>
    <name evidence="12" type="ORF">DI626_12280</name>
</gene>
<evidence type="ECO:0000256" key="7">
    <source>
        <dbReference type="PROSITE-ProRule" id="PRU00703"/>
    </source>
</evidence>
<feature type="domain" description="CNNM transmembrane" evidence="11">
    <location>
        <begin position="1"/>
        <end position="198"/>
    </location>
</feature>
<evidence type="ECO:0000256" key="9">
    <source>
        <dbReference type="SAM" id="Phobius"/>
    </source>
</evidence>
<keyword evidence="6 8" id="KW-0472">Membrane</keyword>
<dbReference type="PROSITE" id="PS51846">
    <property type="entry name" value="CNNM"/>
    <property type="match status" value="1"/>
</dbReference>
<keyword evidence="5 8" id="KW-1133">Transmembrane helix</keyword>
<dbReference type="CDD" id="cd04590">
    <property type="entry name" value="CBS_pair_CorC_HlyC_assoc"/>
    <property type="match status" value="1"/>
</dbReference>
<dbReference type="InterPro" id="IPR051676">
    <property type="entry name" value="UPF0053_domain"/>
</dbReference>
<feature type="transmembrane region" description="Helical" evidence="9">
    <location>
        <begin position="102"/>
        <end position="122"/>
    </location>
</feature>
<evidence type="ECO:0000313" key="13">
    <source>
        <dbReference type="Proteomes" id="UP000249557"/>
    </source>
</evidence>
<organism evidence="12 13">
    <name type="scientific">Micavibrio aeruginosavorus</name>
    <dbReference type="NCBI Taxonomy" id="349221"/>
    <lineage>
        <taxon>Bacteria</taxon>
        <taxon>Pseudomonadati</taxon>
        <taxon>Bdellovibrionota</taxon>
        <taxon>Bdellovibrionia</taxon>
        <taxon>Bdellovibrionales</taxon>
        <taxon>Pseudobdellovibrionaceae</taxon>
        <taxon>Micavibrio</taxon>
    </lineage>
</organism>
<name>A0A2W4Z815_9BACT</name>
<dbReference type="AlphaFoldDB" id="A0A2W4Z815"/>
<feature type="domain" description="CBS" evidence="10">
    <location>
        <begin position="217"/>
        <end position="276"/>
    </location>
</feature>
<accession>A0A2W4Z815</accession>
<evidence type="ECO:0000256" key="2">
    <source>
        <dbReference type="ARBA" id="ARBA00022475"/>
    </source>
</evidence>
<proteinExistence type="predicted"/>
<keyword evidence="2" id="KW-1003">Cell membrane</keyword>
<dbReference type="PROSITE" id="PS51371">
    <property type="entry name" value="CBS"/>
    <property type="match status" value="1"/>
</dbReference>
<dbReference type="InterPro" id="IPR002550">
    <property type="entry name" value="CNNM"/>
</dbReference>
<keyword evidence="4" id="KW-0677">Repeat</keyword>
<feature type="transmembrane region" description="Helical" evidence="9">
    <location>
        <begin position="6"/>
        <end position="29"/>
    </location>
</feature>
<dbReference type="EMBL" id="QFNK01000419">
    <property type="protein sequence ID" value="PZO77537.1"/>
    <property type="molecule type" value="Genomic_DNA"/>
</dbReference>
<dbReference type="InterPro" id="IPR044751">
    <property type="entry name" value="Ion_transp-like_CBS"/>
</dbReference>
<feature type="non-terminal residue" evidence="12">
    <location>
        <position position="311"/>
    </location>
</feature>
<sequence length="311" mass="33823">MILTEVLIIFFLLLINAFFAMSEIATVSASRPMLKHLAKQGNKRAAIALDLAENPGRFLSTVQVGITLVGILAGAYGGATIAEKIAPELNEIPFINPHGQTVSVALIVSAITYFSVVIGELIPKRFALAHAEKIALIVATPMKFISLAAYPIVWILEISANTLMKVLGIGEKSNAVSDEELRAILSEGAESGAIDKSEHEMLQRVIRLADRDVRSIMTHRTEVVFIDVNDSIEEIRRKVHEAGHSRYPVVDGDPDEVKGIVQAKDLLDSALNNAPLNIMGHVKDILVLPESASCLQALESFKLNHINLILI</sequence>
<dbReference type="Pfam" id="PF00571">
    <property type="entry name" value="CBS"/>
    <property type="match status" value="1"/>
</dbReference>
<evidence type="ECO:0000256" key="5">
    <source>
        <dbReference type="ARBA" id="ARBA00022989"/>
    </source>
</evidence>
<comment type="subcellular location">
    <subcellularLocation>
        <location evidence="1">Cell membrane</location>
        <topology evidence="1">Multi-pass membrane protein</topology>
    </subcellularLocation>
</comment>
<dbReference type="SUPFAM" id="SSF54631">
    <property type="entry name" value="CBS-domain pair"/>
    <property type="match status" value="1"/>
</dbReference>